<feature type="region of interest" description="Disordered" evidence="1">
    <location>
        <begin position="113"/>
        <end position="136"/>
    </location>
</feature>
<reference evidence="3 4" key="1">
    <citation type="submission" date="2021-03" db="EMBL/GenBank/DDBJ databases">
        <title>Genomic Encyclopedia of Type Strains, Phase IV (KMG-IV): sequencing the most valuable type-strain genomes for metagenomic binning, comparative biology and taxonomic classification.</title>
        <authorList>
            <person name="Goeker M."/>
        </authorList>
    </citation>
    <scope>NUCLEOTIDE SEQUENCE [LARGE SCALE GENOMIC DNA]</scope>
    <source>
        <strain evidence="3 4">DSM 27512</strain>
    </source>
</reference>
<dbReference type="Pfam" id="PF12666">
    <property type="entry name" value="PrgI"/>
    <property type="match status" value="1"/>
</dbReference>
<feature type="transmembrane region" description="Helical" evidence="2">
    <location>
        <begin position="51"/>
        <end position="69"/>
    </location>
</feature>
<comment type="caution">
    <text evidence="3">The sequence shown here is derived from an EMBL/GenBank/DDBJ whole genome shotgun (WGS) entry which is preliminary data.</text>
</comment>
<sequence length="136" mass="15525">MAFVPVPKDLAKVKTKIAFNLTRRQLISFSLGGIIGFFIYINAKQIFPNDIALLIMMVGVMPFFFLGVYERDGLNFEKLIKYYYESKIRNPEVRIYKNTNSYEALVKGADKLAKPPKSAAKKANSEVTKKQRRIPA</sequence>
<evidence type="ECO:0000313" key="3">
    <source>
        <dbReference type="EMBL" id="MBP2028488.1"/>
    </source>
</evidence>
<keyword evidence="4" id="KW-1185">Reference proteome</keyword>
<evidence type="ECO:0000313" key="4">
    <source>
        <dbReference type="Proteomes" id="UP001314903"/>
    </source>
</evidence>
<name>A0ABS4KL17_9FIRM</name>
<evidence type="ECO:0000256" key="2">
    <source>
        <dbReference type="SAM" id="Phobius"/>
    </source>
</evidence>
<accession>A0ABS4KL17</accession>
<gene>
    <name evidence="3" type="ORF">J2Z35_002313</name>
</gene>
<dbReference type="Proteomes" id="UP001314903">
    <property type="component" value="Unassembled WGS sequence"/>
</dbReference>
<protein>
    <recommendedName>
        <fullName evidence="5">PrgI family protein</fullName>
    </recommendedName>
</protein>
<feature type="transmembrane region" description="Helical" evidence="2">
    <location>
        <begin position="26"/>
        <end position="45"/>
    </location>
</feature>
<keyword evidence="2" id="KW-0472">Membrane</keyword>
<keyword evidence="2" id="KW-0812">Transmembrane</keyword>
<organism evidence="3 4">
    <name type="scientific">Acetoanaerobium pronyense</name>
    <dbReference type="NCBI Taxonomy" id="1482736"/>
    <lineage>
        <taxon>Bacteria</taxon>
        <taxon>Bacillati</taxon>
        <taxon>Bacillota</taxon>
        <taxon>Clostridia</taxon>
        <taxon>Peptostreptococcales</taxon>
        <taxon>Filifactoraceae</taxon>
        <taxon>Acetoanaerobium</taxon>
    </lineage>
</organism>
<dbReference type="RefSeq" id="WP_209661539.1">
    <property type="nucleotide sequence ID" value="NZ_JAGGLI010000030.1"/>
</dbReference>
<evidence type="ECO:0000256" key="1">
    <source>
        <dbReference type="SAM" id="MobiDB-lite"/>
    </source>
</evidence>
<dbReference type="EMBL" id="JAGGLI010000030">
    <property type="protein sequence ID" value="MBP2028488.1"/>
    <property type="molecule type" value="Genomic_DNA"/>
</dbReference>
<keyword evidence="2" id="KW-1133">Transmembrane helix</keyword>
<dbReference type="InterPro" id="IPR024414">
    <property type="entry name" value="Uncharacterised_PrgI"/>
</dbReference>
<evidence type="ECO:0008006" key="5">
    <source>
        <dbReference type="Google" id="ProtNLM"/>
    </source>
</evidence>
<proteinExistence type="predicted"/>